<keyword evidence="10" id="KW-1185">Reference proteome</keyword>
<dbReference type="Proteomes" id="UP000292855">
    <property type="component" value="Unassembled WGS sequence"/>
</dbReference>
<evidence type="ECO:0000256" key="5">
    <source>
        <dbReference type="PIRSR" id="PIRSR606710-1"/>
    </source>
</evidence>
<dbReference type="Gene3D" id="2.60.40.10">
    <property type="entry name" value="Immunoglobulins"/>
    <property type="match status" value="2"/>
</dbReference>
<dbReference type="GO" id="GO:0005975">
    <property type="term" value="P:carbohydrate metabolic process"/>
    <property type="evidence" value="ECO:0007669"/>
    <property type="project" value="InterPro"/>
</dbReference>
<proteinExistence type="inferred from homology"/>
<evidence type="ECO:0000256" key="4">
    <source>
        <dbReference type="ARBA" id="ARBA00023295"/>
    </source>
</evidence>
<dbReference type="InterPro" id="IPR013783">
    <property type="entry name" value="Ig-like_fold"/>
</dbReference>
<dbReference type="CDD" id="cd18616">
    <property type="entry name" value="GH43_ABN-like"/>
    <property type="match status" value="1"/>
</dbReference>
<dbReference type="InterPro" id="IPR014756">
    <property type="entry name" value="Ig_E-set"/>
</dbReference>
<dbReference type="InterPro" id="IPR006710">
    <property type="entry name" value="Glyco_hydro_43"/>
</dbReference>
<dbReference type="PROSITE" id="PS51257">
    <property type="entry name" value="PROKAR_LIPOPROTEIN"/>
    <property type="match status" value="1"/>
</dbReference>
<dbReference type="InterPro" id="IPR002909">
    <property type="entry name" value="IPT_dom"/>
</dbReference>
<dbReference type="SUPFAM" id="SSF75005">
    <property type="entry name" value="Arabinanase/levansucrase/invertase"/>
    <property type="match status" value="1"/>
</dbReference>
<evidence type="ECO:0000256" key="7">
    <source>
        <dbReference type="RuleBase" id="RU361187"/>
    </source>
</evidence>
<protein>
    <recommendedName>
        <fullName evidence="8">IPT/TIG domain-containing protein</fullName>
    </recommendedName>
</protein>
<dbReference type="InterPro" id="IPR023296">
    <property type="entry name" value="Glyco_hydro_beta-prop_sf"/>
</dbReference>
<dbReference type="Pfam" id="PF04616">
    <property type="entry name" value="Glyco_hydro_43"/>
    <property type="match status" value="1"/>
</dbReference>
<organism evidence="9 10">
    <name type="scientific">Sphingobacterium corticibacterium</name>
    <dbReference type="NCBI Taxonomy" id="2484746"/>
    <lineage>
        <taxon>Bacteria</taxon>
        <taxon>Pseudomonadati</taxon>
        <taxon>Bacteroidota</taxon>
        <taxon>Sphingobacteriia</taxon>
        <taxon>Sphingobacteriales</taxon>
        <taxon>Sphingobacteriaceae</taxon>
        <taxon>Sphingobacterium</taxon>
    </lineage>
</organism>
<keyword evidence="4 7" id="KW-0326">Glycosidase</keyword>
<comment type="pathway">
    <text evidence="1">Glycan metabolism; L-arabinan degradation.</text>
</comment>
<evidence type="ECO:0000256" key="2">
    <source>
        <dbReference type="ARBA" id="ARBA00009865"/>
    </source>
</evidence>
<sequence>MKKMDKKIKKLIVNGMASLFIAVLFLGCSDKKIDDLNVGDSSKPGIRAVVPRTALPGNHVIISGVNFGDDRSTIKVMFGDQAAEIVNYSSGRIEAVVPAQTEAGYAKIHLEIGEERSNQYYFTFGFTKPSIDSLTRAYIGEPVDIMGSGFGNLEENITVTFDGDTADLLLVTDTLVRVFSPQLGERIAMDVRVDIGTNQSNVRRFSYLDNLYSNPVIAQSLPDPTLIKAEDGFFYLYATEDIRNIPIMKSSDLVNWELLGTAFTDATRPSFEPNGGLWAPDARYINGKYVLYYSMSVWGGEWSCGIGVATASNPAGPFTDHGPLFRSNEIGVQNSIDPCFIEDNGRNYMMWGSFRGIYLIEMSEDGLSVKEGAEKRQVAGTYFEGVYIHKKDGYYYMFASIGSCCAGINSTYQLVVGRSTSLAGPYYNRSGFDMMNNGRTLIIDRNDSFVGNGHCSQIVQDDAGNDWILYHGVRTSDPSGRVLMLDQIKWGQDGWPYVEGGTPSRATHAPVFNARLN</sequence>
<dbReference type="Pfam" id="PF01833">
    <property type="entry name" value="TIG"/>
    <property type="match status" value="2"/>
</dbReference>
<evidence type="ECO:0000313" key="10">
    <source>
        <dbReference type="Proteomes" id="UP000292855"/>
    </source>
</evidence>
<reference evidence="9 10" key="1">
    <citation type="submission" date="2019-02" db="EMBL/GenBank/DDBJ databases">
        <authorList>
            <person name="Li Y."/>
        </authorList>
    </citation>
    <scope>NUCLEOTIDE SEQUENCE [LARGE SCALE GENOMIC DNA]</scope>
    <source>
        <strain evidence="9 10">30C10-4-7</strain>
    </source>
</reference>
<dbReference type="AlphaFoldDB" id="A0A4Q6XS47"/>
<feature type="active site" description="Proton acceptor" evidence="5">
    <location>
        <position position="223"/>
    </location>
</feature>
<dbReference type="EMBL" id="SGIT01000002">
    <property type="protein sequence ID" value="RZF60284.1"/>
    <property type="molecule type" value="Genomic_DNA"/>
</dbReference>
<keyword evidence="3 7" id="KW-0378">Hydrolase</keyword>
<gene>
    <name evidence="9" type="ORF">EWE74_14350</name>
</gene>
<dbReference type="PANTHER" id="PTHR43301">
    <property type="entry name" value="ARABINAN ENDO-1,5-ALPHA-L-ARABINOSIDASE"/>
    <property type="match status" value="1"/>
</dbReference>
<comment type="caution">
    <text evidence="9">The sequence shown here is derived from an EMBL/GenBank/DDBJ whole genome shotgun (WGS) entry which is preliminary data.</text>
</comment>
<accession>A0A4Q6XS47</accession>
<dbReference type="OrthoDB" id="9801455at2"/>
<evidence type="ECO:0000256" key="3">
    <source>
        <dbReference type="ARBA" id="ARBA00022801"/>
    </source>
</evidence>
<feature type="site" description="Important for catalytic activity, responsible for pKa modulation of the active site Glu and correct orientation of both the proton donor and substrate" evidence="6">
    <location>
        <position position="337"/>
    </location>
</feature>
<feature type="domain" description="IPT/TIG" evidence="8">
    <location>
        <begin position="129"/>
        <end position="197"/>
    </location>
</feature>
<dbReference type="InterPro" id="IPR050727">
    <property type="entry name" value="GH43_arabinanases"/>
</dbReference>
<evidence type="ECO:0000256" key="1">
    <source>
        <dbReference type="ARBA" id="ARBA00004834"/>
    </source>
</evidence>
<evidence type="ECO:0000313" key="9">
    <source>
        <dbReference type="EMBL" id="RZF60284.1"/>
    </source>
</evidence>
<evidence type="ECO:0000259" key="8">
    <source>
        <dbReference type="Pfam" id="PF01833"/>
    </source>
</evidence>
<comment type="similarity">
    <text evidence="2 7">Belongs to the glycosyl hydrolase 43 family.</text>
</comment>
<dbReference type="GO" id="GO:0004553">
    <property type="term" value="F:hydrolase activity, hydrolyzing O-glycosyl compounds"/>
    <property type="evidence" value="ECO:0007669"/>
    <property type="project" value="InterPro"/>
</dbReference>
<dbReference type="Gene3D" id="2.115.10.20">
    <property type="entry name" value="Glycosyl hydrolase domain, family 43"/>
    <property type="match status" value="1"/>
</dbReference>
<feature type="domain" description="IPT/TIG" evidence="8">
    <location>
        <begin position="44"/>
        <end position="123"/>
    </location>
</feature>
<name>A0A4Q6XS47_9SPHI</name>
<dbReference type="SUPFAM" id="SSF81296">
    <property type="entry name" value="E set domains"/>
    <property type="match status" value="2"/>
</dbReference>
<dbReference type="PANTHER" id="PTHR43301:SF3">
    <property type="entry name" value="ARABINAN ENDO-1,5-ALPHA-L-ARABINOSIDASE A-RELATED"/>
    <property type="match status" value="1"/>
</dbReference>
<evidence type="ECO:0000256" key="6">
    <source>
        <dbReference type="PIRSR" id="PIRSR606710-2"/>
    </source>
</evidence>
<feature type="active site" description="Proton donor" evidence="5">
    <location>
        <position position="384"/>
    </location>
</feature>